<evidence type="ECO:0000313" key="9">
    <source>
        <dbReference type="EMBL" id="RBA39788.1"/>
    </source>
</evidence>
<feature type="domain" description="Peptidase S26" evidence="8">
    <location>
        <begin position="35"/>
        <end position="107"/>
    </location>
</feature>
<dbReference type="CDD" id="cd06530">
    <property type="entry name" value="S26_SPase_I"/>
    <property type="match status" value="1"/>
</dbReference>
<dbReference type="InterPro" id="IPR019533">
    <property type="entry name" value="Peptidase_S26"/>
</dbReference>
<reference evidence="9 10" key="1">
    <citation type="submission" date="2018-06" db="EMBL/GenBank/DDBJ databases">
        <title>Whole genome sequencing of four bacterial strains from South Shetland trench revealing bio-synthetic gene clusters.</title>
        <authorList>
            <person name="Abdel-Mageed W.M."/>
            <person name="Lehri B."/>
            <person name="Jarmusch S.A."/>
            <person name="Miranda K."/>
            <person name="Goodfellow M."/>
            <person name="Jaspars M."/>
            <person name="Karlyshev A.V."/>
        </authorList>
    </citation>
    <scope>NUCLEOTIDE SEQUENCE [LARGE SCALE GENOMIC DNA]</scope>
    <source>
        <strain evidence="9 10">SST1</strain>
    </source>
</reference>
<dbReference type="EMBL" id="QNTT01000004">
    <property type="protein sequence ID" value="RBA39788.1"/>
    <property type="molecule type" value="Genomic_DNA"/>
</dbReference>
<keyword evidence="2 7" id="KW-0812">Transmembrane</keyword>
<evidence type="ECO:0000256" key="3">
    <source>
        <dbReference type="ARBA" id="ARBA00022989"/>
    </source>
</evidence>
<dbReference type="PANTHER" id="PTHR10806">
    <property type="entry name" value="SIGNAL PEPTIDASE COMPLEX CATALYTIC SUBUNIT SEC11"/>
    <property type="match status" value="1"/>
</dbReference>
<comment type="caution">
    <text evidence="9">The sequence shown here is derived from an EMBL/GenBank/DDBJ whole genome shotgun (WGS) entry which is preliminary data.</text>
</comment>
<dbReference type="GO" id="GO:0009003">
    <property type="term" value="F:signal peptidase activity"/>
    <property type="evidence" value="ECO:0007669"/>
    <property type="project" value="UniProtKB-EC"/>
</dbReference>
<dbReference type="SUPFAM" id="SSF51306">
    <property type="entry name" value="LexA/Signal peptidase"/>
    <property type="match status" value="1"/>
</dbReference>
<evidence type="ECO:0000256" key="7">
    <source>
        <dbReference type="SAM" id="Phobius"/>
    </source>
</evidence>
<gene>
    <name evidence="9" type="ORF">DQ226_02560</name>
</gene>
<keyword evidence="3 7" id="KW-1133">Transmembrane helix</keyword>
<dbReference type="NCBIfam" id="TIGR02228">
    <property type="entry name" value="sigpep_I_arch"/>
    <property type="match status" value="1"/>
</dbReference>
<protein>
    <recommendedName>
        <fullName evidence="5">Signal peptidase I</fullName>
        <ecNumber evidence="5">3.4.21.89</ecNumber>
    </recommendedName>
</protein>
<dbReference type="GO" id="GO:0006465">
    <property type="term" value="P:signal peptide processing"/>
    <property type="evidence" value="ECO:0007669"/>
    <property type="project" value="UniProtKB-UniRule"/>
</dbReference>
<evidence type="ECO:0000313" key="10">
    <source>
        <dbReference type="Proteomes" id="UP000252187"/>
    </source>
</evidence>
<keyword evidence="4 7" id="KW-0472">Membrane</keyword>
<accession>A0A365PD03</accession>
<dbReference type="GO" id="GO:0004252">
    <property type="term" value="F:serine-type endopeptidase activity"/>
    <property type="evidence" value="ECO:0007669"/>
    <property type="project" value="UniProtKB-UniRule"/>
</dbReference>
<dbReference type="PANTHER" id="PTHR10806:SF6">
    <property type="entry name" value="SIGNAL PEPTIDASE COMPLEX CATALYTIC SUBUNIT SEC11"/>
    <property type="match status" value="1"/>
</dbReference>
<dbReference type="EC" id="3.4.21.89" evidence="5"/>
<dbReference type="GO" id="GO:0016020">
    <property type="term" value="C:membrane"/>
    <property type="evidence" value="ECO:0007669"/>
    <property type="project" value="UniProtKB-SubCell"/>
</dbReference>
<evidence type="ECO:0000256" key="2">
    <source>
        <dbReference type="ARBA" id="ARBA00022692"/>
    </source>
</evidence>
<evidence type="ECO:0000256" key="5">
    <source>
        <dbReference type="NCBIfam" id="TIGR02228"/>
    </source>
</evidence>
<evidence type="ECO:0000256" key="1">
    <source>
        <dbReference type="ARBA" id="ARBA00004370"/>
    </source>
</evidence>
<dbReference type="InterPro" id="IPR036286">
    <property type="entry name" value="LexA/Signal_pep-like_sf"/>
</dbReference>
<feature type="compositionally biased region" description="Basic and acidic residues" evidence="6">
    <location>
        <begin position="215"/>
        <end position="228"/>
    </location>
</feature>
<dbReference type="Proteomes" id="UP000252187">
    <property type="component" value="Unassembled WGS sequence"/>
</dbReference>
<keyword evidence="9" id="KW-0378">Hydrolase</keyword>
<evidence type="ECO:0000259" key="8">
    <source>
        <dbReference type="Pfam" id="PF10502"/>
    </source>
</evidence>
<dbReference type="AlphaFoldDB" id="A0A365PD03"/>
<evidence type="ECO:0000256" key="4">
    <source>
        <dbReference type="ARBA" id="ARBA00023136"/>
    </source>
</evidence>
<feature type="transmembrane region" description="Helical" evidence="7">
    <location>
        <begin position="161"/>
        <end position="180"/>
    </location>
</feature>
<feature type="region of interest" description="Disordered" evidence="6">
    <location>
        <begin position="190"/>
        <end position="228"/>
    </location>
</feature>
<organism evidence="9 10">
    <name type="scientific">Dietzia maris</name>
    <dbReference type="NCBI Taxonomy" id="37915"/>
    <lineage>
        <taxon>Bacteria</taxon>
        <taxon>Bacillati</taxon>
        <taxon>Actinomycetota</taxon>
        <taxon>Actinomycetes</taxon>
        <taxon>Mycobacteriales</taxon>
        <taxon>Dietziaceae</taxon>
        <taxon>Dietzia</taxon>
    </lineage>
</organism>
<comment type="subcellular location">
    <subcellularLocation>
        <location evidence="1">Membrane</location>
    </subcellularLocation>
</comment>
<proteinExistence type="predicted"/>
<feature type="transmembrane region" description="Helical" evidence="7">
    <location>
        <begin position="27"/>
        <end position="47"/>
    </location>
</feature>
<dbReference type="Pfam" id="PF10502">
    <property type="entry name" value="Peptidase_S26"/>
    <property type="match status" value="1"/>
</dbReference>
<evidence type="ECO:0000256" key="6">
    <source>
        <dbReference type="SAM" id="MobiDB-lite"/>
    </source>
</evidence>
<dbReference type="InterPro" id="IPR001733">
    <property type="entry name" value="Peptidase_S26B"/>
</dbReference>
<name>A0A365PD03_9ACTN</name>
<dbReference type="Gene3D" id="2.10.109.10">
    <property type="entry name" value="Umud Fragment, subunit A"/>
    <property type="match status" value="1"/>
</dbReference>
<sequence length="228" mass="24156">MTITAEEAHTSTASSDEATPLWWVRTIVSWLVLFACALILLALVVIPRVSGAQAYTVLTGSMEPALAPGALVVVKPVPTSELLAGDVITFQPYSGSPSVVTHRIIGIYYDMSGQQRIYTQGDANNVADDWALVPEQVRGKLWYSVPQLGRVNLLLTGDSRVLAITAVAGGLIVYAAWMFGSGLRDRTKKKRATQLKTAGPIDGPTPSGEAAAEGVGDRHEEAGHGDSA</sequence>